<dbReference type="PANTHER" id="PTHR21064:SF6">
    <property type="entry name" value="AMINOGLYCOSIDE PHOSPHOTRANSFERASE DOMAIN-CONTAINING PROTEIN"/>
    <property type="match status" value="1"/>
</dbReference>
<dbReference type="Gene3D" id="3.30.200.20">
    <property type="entry name" value="Phosphorylase Kinase, domain 1"/>
    <property type="match status" value="1"/>
</dbReference>
<dbReference type="RefSeq" id="WP_022212449.1">
    <property type="nucleotide sequence ID" value="NZ_JACOOQ010000009.1"/>
</dbReference>
<dbReference type="GO" id="GO:0019202">
    <property type="term" value="F:amino acid kinase activity"/>
    <property type="evidence" value="ECO:0007669"/>
    <property type="project" value="TreeGrafter"/>
</dbReference>
<evidence type="ECO:0000313" key="3">
    <source>
        <dbReference type="EMBL" id="MBC5640137.1"/>
    </source>
</evidence>
<protein>
    <submittedName>
        <fullName evidence="3">Phosphotransferase</fullName>
    </submittedName>
</protein>
<feature type="domain" description="Aminoglycoside phosphotransferase" evidence="2">
    <location>
        <begin position="25"/>
        <end position="248"/>
    </location>
</feature>
<evidence type="ECO:0000313" key="4">
    <source>
        <dbReference type="Proteomes" id="UP000662088"/>
    </source>
</evidence>
<proteinExistence type="inferred from homology"/>
<dbReference type="Gene3D" id="3.90.1200.10">
    <property type="match status" value="1"/>
</dbReference>
<name>A0A8I0DP46_9CLOT</name>
<reference evidence="3" key="1">
    <citation type="submission" date="2020-08" db="EMBL/GenBank/DDBJ databases">
        <title>Genome public.</title>
        <authorList>
            <person name="Liu C."/>
            <person name="Sun Q."/>
        </authorList>
    </citation>
    <scope>NUCLEOTIDE SEQUENCE</scope>
    <source>
        <strain evidence="3">NSJ-42</strain>
    </source>
</reference>
<evidence type="ECO:0000256" key="1">
    <source>
        <dbReference type="ARBA" id="ARBA00038240"/>
    </source>
</evidence>
<evidence type="ECO:0000259" key="2">
    <source>
        <dbReference type="Pfam" id="PF01636"/>
    </source>
</evidence>
<dbReference type="InterPro" id="IPR002575">
    <property type="entry name" value="Aminoglycoside_PTrfase"/>
</dbReference>
<keyword evidence="4" id="KW-1185">Reference proteome</keyword>
<dbReference type="InterPro" id="IPR011009">
    <property type="entry name" value="Kinase-like_dom_sf"/>
</dbReference>
<dbReference type="InterPro" id="IPR050249">
    <property type="entry name" value="Pseudomonas-type_ThrB"/>
</dbReference>
<dbReference type="PANTHER" id="PTHR21064">
    <property type="entry name" value="AMINOGLYCOSIDE PHOSPHOTRANSFERASE DOMAIN-CONTAINING PROTEIN-RELATED"/>
    <property type="match status" value="1"/>
</dbReference>
<sequence>MEEQYIEYILKQYFNDINYSVKDGNSGMNNTTKFLVINEEEYVLRIYESHNDKKKVGFEHKILEELNRRNLSFVIPNPKVNFKGDTVALSIDGKLASLSKAIKGNNPYLKDKKQFYSLGKAVGEITRELSQVKIEIQSSYQPCYELEKSYPTCPLKDVIDFCDNPPEDFKNERGILGGLKKYFIEFKDIIPILRELPHQFIHGDINSSNVLEDEKRNICAILDFEFTARDLRCMDLAICLSEAIANDEDDKVKFDNITNFMTGYKKFISLTDDEIKVMPYLIMLRRLDVIIHFLVRYNEGINNSYITADKVLREQLIKGRRLCRWVEENTNRIREILK</sequence>
<gene>
    <name evidence="3" type="ORF">H8R92_06780</name>
</gene>
<dbReference type="EMBL" id="JACOOQ010000009">
    <property type="protein sequence ID" value="MBC5640137.1"/>
    <property type="molecule type" value="Genomic_DNA"/>
</dbReference>
<accession>A0A8I0DP46</accession>
<dbReference type="Proteomes" id="UP000662088">
    <property type="component" value="Unassembled WGS sequence"/>
</dbReference>
<comment type="similarity">
    <text evidence="1">Belongs to the pseudomonas-type ThrB family.</text>
</comment>
<dbReference type="AlphaFoldDB" id="A0A8I0DP46"/>
<organism evidence="3 4">
    <name type="scientific">Clostridium lentum</name>
    <dbReference type="NCBI Taxonomy" id="2763037"/>
    <lineage>
        <taxon>Bacteria</taxon>
        <taxon>Bacillati</taxon>
        <taxon>Bacillota</taxon>
        <taxon>Clostridia</taxon>
        <taxon>Eubacteriales</taxon>
        <taxon>Clostridiaceae</taxon>
        <taxon>Clostridium</taxon>
    </lineage>
</organism>
<dbReference type="Pfam" id="PF01636">
    <property type="entry name" value="APH"/>
    <property type="match status" value="1"/>
</dbReference>
<keyword evidence="3" id="KW-0808">Transferase</keyword>
<comment type="caution">
    <text evidence="3">The sequence shown here is derived from an EMBL/GenBank/DDBJ whole genome shotgun (WGS) entry which is preliminary data.</text>
</comment>
<dbReference type="SUPFAM" id="SSF56112">
    <property type="entry name" value="Protein kinase-like (PK-like)"/>
    <property type="match status" value="1"/>
</dbReference>